<proteinExistence type="predicted"/>
<dbReference type="OrthoDB" id="6358729at2759"/>
<feature type="compositionally biased region" description="Polar residues" evidence="1">
    <location>
        <begin position="111"/>
        <end position="121"/>
    </location>
</feature>
<protein>
    <submittedName>
        <fullName evidence="2">Uncharacterized protein</fullName>
    </submittedName>
</protein>
<reference evidence="2 3" key="1">
    <citation type="submission" date="2019-04" db="EMBL/GenBank/DDBJ databases">
        <title>Annotation for the trematode Fasciola gigantica.</title>
        <authorList>
            <person name="Choi Y.-J."/>
        </authorList>
    </citation>
    <scope>NUCLEOTIDE SEQUENCE [LARGE SCALE GENOMIC DNA]</scope>
    <source>
        <strain evidence="2">Uganda_cow_1</strain>
    </source>
</reference>
<evidence type="ECO:0000256" key="1">
    <source>
        <dbReference type="SAM" id="MobiDB-lite"/>
    </source>
</evidence>
<accession>A0A504YLN8</accession>
<evidence type="ECO:0000313" key="2">
    <source>
        <dbReference type="EMBL" id="TPP62164.1"/>
    </source>
</evidence>
<keyword evidence="3" id="KW-1185">Reference proteome</keyword>
<organism evidence="2 3">
    <name type="scientific">Fasciola gigantica</name>
    <name type="common">Giant liver fluke</name>
    <dbReference type="NCBI Taxonomy" id="46835"/>
    <lineage>
        <taxon>Eukaryota</taxon>
        <taxon>Metazoa</taxon>
        <taxon>Spiralia</taxon>
        <taxon>Lophotrochozoa</taxon>
        <taxon>Platyhelminthes</taxon>
        <taxon>Trematoda</taxon>
        <taxon>Digenea</taxon>
        <taxon>Plagiorchiida</taxon>
        <taxon>Echinostomata</taxon>
        <taxon>Echinostomatoidea</taxon>
        <taxon>Fasciolidae</taxon>
        <taxon>Fasciola</taxon>
    </lineage>
</organism>
<dbReference type="AlphaFoldDB" id="A0A504YLN8"/>
<dbReference type="STRING" id="46835.A0A504YLN8"/>
<evidence type="ECO:0000313" key="3">
    <source>
        <dbReference type="Proteomes" id="UP000316759"/>
    </source>
</evidence>
<name>A0A504YLN8_FASGI</name>
<sequence>MVFILSGDKNGRRVLDMAHFRKHLRKRIRHAKRCSLSVLPVHYSTVSGQQIYALNKPPHSSAPSFRVSHKIRRKLTATKSVLSKCSFMTRPSGVSTLSGLDPSEEWRFRQRGSSTVTNPNHGPSKDRMTAKRERKATKTLAIVLGKFPIPPGKCGFKDRKKLVGEIEIPNGCAQLYDQCFVPSLLTSCIVSIIA</sequence>
<dbReference type="Proteomes" id="UP000316759">
    <property type="component" value="Unassembled WGS sequence"/>
</dbReference>
<comment type="caution">
    <text evidence="2">The sequence shown here is derived from an EMBL/GenBank/DDBJ whole genome shotgun (WGS) entry which is preliminary data.</text>
</comment>
<gene>
    <name evidence="2" type="ORF">FGIG_11246</name>
</gene>
<feature type="region of interest" description="Disordered" evidence="1">
    <location>
        <begin position="110"/>
        <end position="131"/>
    </location>
</feature>
<dbReference type="EMBL" id="SUNJ01007251">
    <property type="protein sequence ID" value="TPP62164.1"/>
    <property type="molecule type" value="Genomic_DNA"/>
</dbReference>